<evidence type="ECO:0000313" key="2">
    <source>
        <dbReference type="EMBL" id="MDP9821437.1"/>
    </source>
</evidence>
<proteinExistence type="predicted"/>
<evidence type="ECO:0000313" key="3">
    <source>
        <dbReference type="Proteomes" id="UP001240447"/>
    </source>
</evidence>
<accession>A0ABT9NLZ4</accession>
<dbReference type="InterPro" id="IPR045760">
    <property type="entry name" value="DAP_DH_C"/>
</dbReference>
<keyword evidence="3" id="KW-1185">Reference proteome</keyword>
<comment type="caution">
    <text evidence="2">The sequence shown here is derived from an EMBL/GenBank/DDBJ whole genome shotgun (WGS) entry which is preliminary data.</text>
</comment>
<sequence>MTQTPSQPLRVVQFSTGHVGEHSLRHIIESPHLELVGLHASNPTKIGRDAAELCGLDAPTGVVATDDRDALVALGADCVLYTAQGETRPREVLEDLTAFLAAGTNVVSTALIWLIHPAHGEAWLREPLEAACREGGATMLVTGIDPGFSGDVLPLAAMRLSQRVDKVTVQEIFDYATYDDAEFTGVTFGFGQHADAEPPVLFWPGVLASTWGGLVHGLADALGVEVEELRESHDTWVTPERIDCAMMTVEPGHVAAIRFGVEGLVGGEPVIVMEHVNRLTEAAAPDWPYPPAGHPGVHRVLVEGRPGIEVNVHLEPGGDTNLGGIVATAATAVNAVPAVCAAAPGLIGQQDLPLAQAQGLMRGPMRG</sequence>
<reference evidence="2 3" key="1">
    <citation type="submission" date="2023-07" db="EMBL/GenBank/DDBJ databases">
        <title>Sequencing the genomes of 1000 actinobacteria strains.</title>
        <authorList>
            <person name="Klenk H.-P."/>
        </authorList>
    </citation>
    <scope>NUCLEOTIDE SEQUENCE [LARGE SCALE GENOMIC DNA]</scope>
    <source>
        <strain evidence="2 3">GD13</strain>
    </source>
</reference>
<gene>
    <name evidence="2" type="ORF">J2S59_001246</name>
</gene>
<name>A0ABT9NLZ4_9ACTN</name>
<dbReference type="Proteomes" id="UP001240447">
    <property type="component" value="Unassembled WGS sequence"/>
</dbReference>
<dbReference type="RefSeq" id="WP_220138535.1">
    <property type="nucleotide sequence ID" value="NZ_CCXJ01000602.1"/>
</dbReference>
<dbReference type="SUPFAM" id="SSF51735">
    <property type="entry name" value="NAD(P)-binding Rossmann-fold domains"/>
    <property type="match status" value="1"/>
</dbReference>
<organism evidence="2 3">
    <name type="scientific">Nocardioides massiliensis</name>
    <dbReference type="NCBI Taxonomy" id="1325935"/>
    <lineage>
        <taxon>Bacteria</taxon>
        <taxon>Bacillati</taxon>
        <taxon>Actinomycetota</taxon>
        <taxon>Actinomycetes</taxon>
        <taxon>Propionibacteriales</taxon>
        <taxon>Nocardioidaceae</taxon>
        <taxon>Nocardioides</taxon>
    </lineage>
</organism>
<dbReference type="Gene3D" id="3.40.50.720">
    <property type="entry name" value="NAD(P)-binding Rossmann-like Domain"/>
    <property type="match status" value="1"/>
</dbReference>
<feature type="domain" description="2,4-diaminopentanoate dehydrogenase C-terminal" evidence="1">
    <location>
        <begin position="216"/>
        <end position="357"/>
    </location>
</feature>
<evidence type="ECO:0000259" key="1">
    <source>
        <dbReference type="Pfam" id="PF19328"/>
    </source>
</evidence>
<dbReference type="CDD" id="cd24146">
    <property type="entry name" value="nat-AmDH_N_like"/>
    <property type="match status" value="1"/>
</dbReference>
<protein>
    <recommendedName>
        <fullName evidence="1">2,4-diaminopentanoate dehydrogenase C-terminal domain-containing protein</fullName>
    </recommendedName>
</protein>
<dbReference type="Pfam" id="PF19328">
    <property type="entry name" value="DAP_DH_C"/>
    <property type="match status" value="1"/>
</dbReference>
<dbReference type="InterPro" id="IPR036291">
    <property type="entry name" value="NAD(P)-bd_dom_sf"/>
</dbReference>
<dbReference type="EMBL" id="JAUSQM010000001">
    <property type="protein sequence ID" value="MDP9821437.1"/>
    <property type="molecule type" value="Genomic_DNA"/>
</dbReference>